<dbReference type="SUPFAM" id="SSF111342">
    <property type="entry name" value="CbiD-like"/>
    <property type="match status" value="1"/>
</dbReference>
<evidence type="ECO:0000256" key="5">
    <source>
        <dbReference type="HAMAP-Rule" id="MF_00787"/>
    </source>
</evidence>
<dbReference type="GO" id="GO:0032259">
    <property type="term" value="P:methylation"/>
    <property type="evidence" value="ECO:0007669"/>
    <property type="project" value="UniProtKB-KW"/>
</dbReference>
<dbReference type="Proteomes" id="UP000198034">
    <property type="component" value="Unassembled WGS sequence"/>
</dbReference>
<evidence type="ECO:0000256" key="2">
    <source>
        <dbReference type="ARBA" id="ARBA00022603"/>
    </source>
</evidence>
<dbReference type="EC" id="2.1.1.195" evidence="5"/>
<evidence type="ECO:0000256" key="4">
    <source>
        <dbReference type="ARBA" id="ARBA00022691"/>
    </source>
</evidence>
<evidence type="ECO:0000256" key="3">
    <source>
        <dbReference type="ARBA" id="ARBA00022679"/>
    </source>
</evidence>
<dbReference type="InterPro" id="IPR002748">
    <property type="entry name" value="CbiD"/>
</dbReference>
<reference evidence="6 7" key="1">
    <citation type="journal article" date="2017" name="Infect. Genet. Evol.">
        <title>Comparative genome analysis of fish pathogen Flavobacterium columnare reveals extensive sequence diversity within the species.</title>
        <authorList>
            <person name="Kayansamruaj P."/>
            <person name="Dong H.T."/>
            <person name="Hirono I."/>
            <person name="Kondo H."/>
            <person name="Senapin S."/>
            <person name="Rodkhum C."/>
        </authorList>
    </citation>
    <scope>NUCLEOTIDE SEQUENCE [LARGE SCALE GENOMIC DNA]</scope>
    <source>
        <strain evidence="6 7">1214</strain>
    </source>
</reference>
<dbReference type="AlphaFoldDB" id="A0A246GDK8"/>
<dbReference type="InterPro" id="IPR036074">
    <property type="entry name" value="CbiD_sf"/>
</dbReference>
<keyword evidence="4 5" id="KW-0949">S-adenosyl-L-methionine</keyword>
<dbReference type="EMBL" id="MTCY01000004">
    <property type="protein sequence ID" value="OWP79396.1"/>
    <property type="molecule type" value="Genomic_DNA"/>
</dbReference>
<dbReference type="GO" id="GO:0043780">
    <property type="term" value="F:cobalt-precorrin-5B C1-methyltransferase activity"/>
    <property type="evidence" value="ECO:0007669"/>
    <property type="project" value="RHEA"/>
</dbReference>
<dbReference type="HAMAP" id="MF_00787">
    <property type="entry name" value="CbiD"/>
    <property type="match status" value="1"/>
</dbReference>
<accession>A0A246GDK8</accession>
<dbReference type="UniPathway" id="UPA00148">
    <property type="reaction ID" value="UER00227"/>
</dbReference>
<dbReference type="PIRSF" id="PIRSF026782">
    <property type="entry name" value="CbiD"/>
    <property type="match status" value="1"/>
</dbReference>
<dbReference type="Pfam" id="PF01888">
    <property type="entry name" value="CbiD"/>
    <property type="match status" value="1"/>
</dbReference>
<dbReference type="GO" id="GO:0019251">
    <property type="term" value="P:anaerobic cobalamin biosynthetic process"/>
    <property type="evidence" value="ECO:0007669"/>
    <property type="project" value="UniProtKB-UniRule"/>
</dbReference>
<comment type="caution">
    <text evidence="6">The sequence shown here is derived from an EMBL/GenBank/DDBJ whole genome shotgun (WGS) entry which is preliminary data.</text>
</comment>
<keyword evidence="1 5" id="KW-0169">Cobalamin biosynthesis</keyword>
<evidence type="ECO:0000313" key="6">
    <source>
        <dbReference type="EMBL" id="OWP79396.1"/>
    </source>
</evidence>
<gene>
    <name evidence="5" type="primary">cbiD</name>
    <name evidence="6" type="ORF">BWK62_02555</name>
</gene>
<keyword evidence="3 5" id="KW-0808">Transferase</keyword>
<name>A0A246GDK8_9FLAO</name>
<dbReference type="PANTHER" id="PTHR35863">
    <property type="entry name" value="COBALT-PRECORRIN-5B C(1)-METHYLTRANSFERASE"/>
    <property type="match status" value="1"/>
</dbReference>
<dbReference type="NCBIfam" id="NF000849">
    <property type="entry name" value="PRK00075.1-1"/>
    <property type="match status" value="1"/>
</dbReference>
<protein>
    <recommendedName>
        <fullName evidence="5">Cobalt-precorrin-5B C(1)-methyltransferase</fullName>
        <ecNumber evidence="5">2.1.1.195</ecNumber>
    </recommendedName>
    <alternativeName>
        <fullName evidence="5">Cobalt-precorrin-6A synthase</fullName>
    </alternativeName>
</protein>
<dbReference type="NCBIfam" id="TIGR00312">
    <property type="entry name" value="cbiD"/>
    <property type="match status" value="1"/>
</dbReference>
<sequence>MALLPVPEGPLRSGYTTGACATACAKAALISLLEQREINEVEITLPLGEKVKFKITSCVYTSEYATCTTIKDAGDDPDVTHGATIGCIISLNESQEVLFKQGKGVGVVTLPGLAIKVGEPAINPVPRKMITDAIHFVKHTKQCNKGVNVEIFVENGEEIAKKTLNARIGILNGISILGTTGIVKPFSASAYIASITQGIDVALANGCNEIVINSGGRSENLLKAQFNHLPDFAFIQYGNWIGETLTKINSVALQKVTIGIMIGKAAKLAQGELDTHSGKSTWDKEFIYEMAKKCGYTNEQCAPILDLNMARRLTEIFDFTAEEPFFKSLQEHCYTVCKSHIPKVELKVLLIDANDKIIGVN</sequence>
<keyword evidence="2 5" id="KW-0489">Methyltransferase</keyword>
<evidence type="ECO:0000313" key="7">
    <source>
        <dbReference type="Proteomes" id="UP000198034"/>
    </source>
</evidence>
<organism evidence="6 7">
    <name type="scientific">Flavobacterium columnare</name>
    <dbReference type="NCBI Taxonomy" id="996"/>
    <lineage>
        <taxon>Bacteria</taxon>
        <taxon>Pseudomonadati</taxon>
        <taxon>Bacteroidota</taxon>
        <taxon>Flavobacteriia</taxon>
        <taxon>Flavobacteriales</taxon>
        <taxon>Flavobacteriaceae</taxon>
        <taxon>Flavobacterium</taxon>
    </lineage>
</organism>
<comment type="pathway">
    <text evidence="5">Cofactor biosynthesis; adenosylcobalamin biosynthesis; cob(II)yrinate a,c-diamide from sirohydrochlorin (anaerobic route): step 6/10.</text>
</comment>
<comment type="function">
    <text evidence="5">Catalyzes the methylation of C-1 in cobalt-precorrin-5B to form cobalt-precorrin-6A.</text>
</comment>
<evidence type="ECO:0000256" key="1">
    <source>
        <dbReference type="ARBA" id="ARBA00022573"/>
    </source>
</evidence>
<dbReference type="PANTHER" id="PTHR35863:SF1">
    <property type="entry name" value="COBALT-PRECORRIN-5B C(1)-METHYLTRANSFERASE"/>
    <property type="match status" value="1"/>
</dbReference>
<comment type="catalytic activity">
    <reaction evidence="5">
        <text>Co-precorrin-5B + S-adenosyl-L-methionine = Co-precorrin-6A + S-adenosyl-L-homocysteine</text>
        <dbReference type="Rhea" id="RHEA:26285"/>
        <dbReference type="ChEBI" id="CHEBI:57856"/>
        <dbReference type="ChEBI" id="CHEBI:59789"/>
        <dbReference type="ChEBI" id="CHEBI:60063"/>
        <dbReference type="ChEBI" id="CHEBI:60064"/>
        <dbReference type="EC" id="2.1.1.195"/>
    </reaction>
</comment>
<comment type="similarity">
    <text evidence="5">Belongs to the CbiD family.</text>
</comment>
<dbReference type="Gene3D" id="3.30.2110.10">
    <property type="entry name" value="CbiD-like"/>
    <property type="match status" value="1"/>
</dbReference>
<proteinExistence type="inferred from homology"/>